<keyword evidence="3 11" id="KW-0489">Methyltransferase</keyword>
<keyword evidence="10 11" id="KW-0325">Glycoprotein</keyword>
<keyword evidence="5" id="KW-0812">Transmembrane</keyword>
<feature type="region of interest" description="Disordered" evidence="12">
    <location>
        <begin position="52"/>
        <end position="95"/>
    </location>
</feature>
<dbReference type="CDD" id="cd02440">
    <property type="entry name" value="AdoMet_MTases"/>
    <property type="match status" value="1"/>
</dbReference>
<evidence type="ECO:0000256" key="4">
    <source>
        <dbReference type="ARBA" id="ARBA00022679"/>
    </source>
</evidence>
<dbReference type="SUPFAM" id="SSF53335">
    <property type="entry name" value="S-adenosyl-L-methionine-dependent methyltransferases"/>
    <property type="match status" value="2"/>
</dbReference>
<dbReference type="PANTHER" id="PTHR10108">
    <property type="entry name" value="SAM-DEPENDENT METHYLTRANSFERASE"/>
    <property type="match status" value="1"/>
</dbReference>
<reference evidence="14" key="1">
    <citation type="journal article" date="2014" name="Nat. Genet.">
        <title>A reference genome for common bean and genome-wide analysis of dual domestications.</title>
        <authorList>
            <person name="Schmutz J."/>
            <person name="McClean P.E."/>
            <person name="Mamidi S."/>
            <person name="Wu G.A."/>
            <person name="Cannon S.B."/>
            <person name="Grimwood J."/>
            <person name="Jenkins J."/>
            <person name="Shu S."/>
            <person name="Song Q."/>
            <person name="Chavarro C."/>
            <person name="Torres-Torres M."/>
            <person name="Geffroy V."/>
            <person name="Moghaddam S.M."/>
            <person name="Gao D."/>
            <person name="Abernathy B."/>
            <person name="Barry K."/>
            <person name="Blair M."/>
            <person name="Brick M.A."/>
            <person name="Chovatia M."/>
            <person name="Gepts P."/>
            <person name="Goodstein D.M."/>
            <person name="Gonzales M."/>
            <person name="Hellsten U."/>
            <person name="Hyten D.L."/>
            <person name="Jia G."/>
            <person name="Kelly J.D."/>
            <person name="Kudrna D."/>
            <person name="Lee R."/>
            <person name="Richard M.M."/>
            <person name="Miklas P.N."/>
            <person name="Osorno J.M."/>
            <person name="Rodrigues J."/>
            <person name="Thareau V."/>
            <person name="Urrea C.A."/>
            <person name="Wang M."/>
            <person name="Yu Y."/>
            <person name="Zhang M."/>
            <person name="Wing R.A."/>
            <person name="Cregan P.B."/>
            <person name="Rokhsar D.S."/>
            <person name="Jackson S.A."/>
        </authorList>
    </citation>
    <scope>NUCLEOTIDE SEQUENCE [LARGE SCALE GENOMIC DNA]</scope>
    <source>
        <strain evidence="14">cv. G19833</strain>
    </source>
</reference>
<gene>
    <name evidence="13" type="ORF">PHAVU_001G067200g</name>
</gene>
<dbReference type="STRING" id="3885.V7CT98"/>
<evidence type="ECO:0000256" key="9">
    <source>
        <dbReference type="ARBA" id="ARBA00023136"/>
    </source>
</evidence>
<dbReference type="GO" id="GO:0005802">
    <property type="term" value="C:trans-Golgi network"/>
    <property type="evidence" value="ECO:0007669"/>
    <property type="project" value="TreeGrafter"/>
</dbReference>
<comment type="similarity">
    <text evidence="2 11">Belongs to the methyltransferase superfamily.</text>
</comment>
<keyword evidence="8" id="KW-0333">Golgi apparatus</keyword>
<dbReference type="GO" id="GO:0005768">
    <property type="term" value="C:endosome"/>
    <property type="evidence" value="ECO:0007669"/>
    <property type="project" value="TreeGrafter"/>
</dbReference>
<dbReference type="eggNOG" id="ENOG502QW24">
    <property type="taxonomic scope" value="Eukaryota"/>
</dbReference>
<dbReference type="GO" id="GO:0032259">
    <property type="term" value="P:methylation"/>
    <property type="evidence" value="ECO:0007669"/>
    <property type="project" value="UniProtKB-KW"/>
</dbReference>
<evidence type="ECO:0000256" key="7">
    <source>
        <dbReference type="ARBA" id="ARBA00022989"/>
    </source>
</evidence>
<evidence type="ECO:0000313" key="13">
    <source>
        <dbReference type="EMBL" id="ESW33412.1"/>
    </source>
</evidence>
<dbReference type="Proteomes" id="UP000000226">
    <property type="component" value="Chromosome 1"/>
</dbReference>
<dbReference type="EC" id="2.1.1.-" evidence="11"/>
<evidence type="ECO:0000256" key="11">
    <source>
        <dbReference type="RuleBase" id="RU366043"/>
    </source>
</evidence>
<dbReference type="Gene3D" id="3.40.50.150">
    <property type="entry name" value="Vaccinia Virus protein VP39"/>
    <property type="match status" value="1"/>
</dbReference>
<feature type="compositionally biased region" description="Pro residues" evidence="12">
    <location>
        <begin position="58"/>
        <end position="75"/>
    </location>
</feature>
<evidence type="ECO:0000256" key="8">
    <source>
        <dbReference type="ARBA" id="ARBA00023034"/>
    </source>
</evidence>
<dbReference type="AlphaFoldDB" id="V7CT98"/>
<dbReference type="FunFam" id="3.40.50.150:FF:000043">
    <property type="entry name" value="probable methyltransferase PMT3"/>
    <property type="match status" value="1"/>
</dbReference>
<comment type="subcellular location">
    <subcellularLocation>
        <location evidence="1">Golgi apparatus membrane</location>
        <topology evidence="1">Single-pass type II membrane protein</topology>
    </subcellularLocation>
    <subcellularLocation>
        <location evidence="11">Membrane</location>
        <topology evidence="11">Single-pass type II membrane protein</topology>
    </subcellularLocation>
</comment>
<evidence type="ECO:0000313" key="14">
    <source>
        <dbReference type="Proteomes" id="UP000000226"/>
    </source>
</evidence>
<evidence type="ECO:0000256" key="1">
    <source>
        <dbReference type="ARBA" id="ARBA00004323"/>
    </source>
</evidence>
<dbReference type="Pfam" id="PF03141">
    <property type="entry name" value="Methyltransf_29"/>
    <property type="match status" value="1"/>
</dbReference>
<evidence type="ECO:0000256" key="5">
    <source>
        <dbReference type="ARBA" id="ARBA00022692"/>
    </source>
</evidence>
<dbReference type="GO" id="GO:0008168">
    <property type="term" value="F:methyltransferase activity"/>
    <property type="evidence" value="ECO:0007669"/>
    <property type="project" value="UniProtKB-UniRule"/>
</dbReference>
<dbReference type="GO" id="GO:0000139">
    <property type="term" value="C:Golgi membrane"/>
    <property type="evidence" value="ECO:0007669"/>
    <property type="project" value="UniProtKB-SubCell"/>
</dbReference>
<evidence type="ECO:0000256" key="12">
    <source>
        <dbReference type="SAM" id="MobiDB-lite"/>
    </source>
</evidence>
<dbReference type="Gramene" id="ESW33412">
    <property type="protein sequence ID" value="ESW33412"/>
    <property type="gene ID" value="PHAVU_001G067200g"/>
</dbReference>
<evidence type="ECO:0000256" key="10">
    <source>
        <dbReference type="ARBA" id="ARBA00023180"/>
    </source>
</evidence>
<dbReference type="EMBL" id="CM002288">
    <property type="protein sequence ID" value="ESW33412.1"/>
    <property type="molecule type" value="Genomic_DNA"/>
</dbReference>
<dbReference type="InterPro" id="IPR004159">
    <property type="entry name" value="Put_SAM_MeTrfase"/>
</dbReference>
<dbReference type="InterPro" id="IPR029063">
    <property type="entry name" value="SAM-dependent_MTases_sf"/>
</dbReference>
<evidence type="ECO:0000256" key="2">
    <source>
        <dbReference type="ARBA" id="ARBA00008361"/>
    </source>
</evidence>
<keyword evidence="6 11" id="KW-0735">Signal-anchor</keyword>
<dbReference type="OMA" id="VWYVDLR"/>
<accession>V7CT98</accession>
<keyword evidence="14" id="KW-1185">Reference proteome</keyword>
<dbReference type="OrthoDB" id="2013972at2759"/>
<proteinExistence type="inferred from homology"/>
<evidence type="ECO:0000256" key="6">
    <source>
        <dbReference type="ARBA" id="ARBA00022968"/>
    </source>
</evidence>
<sequence length="641" mass="72384">MKSLCSMDFLKTSSSVRITALTLFSLTLFLFLFTHLSPTSSSSFAFSSSAAVDAPELEQPPPSPPPPPPPPPTLPSSPVMASHLPGSKVFSEPPLPPVERMGVLDGNGVMTEDFKVGELDPGFEEEWGNGSAFVKESGGVREKVKKYKVCDVRMVDYVPCLDNEKAMKKLEGSVRGEKYERHCPQEGMGLNCLVPPPKGYRRPVVWPKSRDEVWFGNVPHTRLVEDKGGQNWISIKNDKFMVPDISFGNNIRVALDIGCGVASFGAFLMQRNVTTLSIAPKDVHENQIQFALERGVPAMAAVFATQRLLFPSQAFDLIHCSRCRINWTRDDGILLLEANRLLRAGGYFVWAAQPVYKHEETLQEQWKEMENLTTSICWELVQKEGYIAIWRKPMNNSCYLSRDMAVHPPLCESNDDPDNVWYVNLKACITQLPSNGFGANVTEWPLRLHEPPKRLQSIQLDAIVSRDELFRADTKYWFEIIESYVRAFRWQEYNLRNVMDMRAGFGGVAAALHDLHIDCWVMNVVPVSGFNTLPVIYDRGLIGVVHDWCEPFDTYPRTYDLLHSAGLFSVEKKRKRCNISTIMLEMDRMLRPGGRVYIRDTTFVIGELKEIATALGWSSSLNDVGEGPYSSWKILRSEKPF</sequence>
<evidence type="ECO:0000256" key="3">
    <source>
        <dbReference type="ARBA" id="ARBA00022603"/>
    </source>
</evidence>
<dbReference type="PANTHER" id="PTHR10108:SF1144">
    <property type="entry name" value="METHYLTRANSFERASE PMT10-RELATED"/>
    <property type="match status" value="1"/>
</dbReference>
<name>V7CT98_PHAVU</name>
<keyword evidence="7" id="KW-1133">Transmembrane helix</keyword>
<keyword evidence="4 11" id="KW-0808">Transferase</keyword>
<protein>
    <recommendedName>
        <fullName evidence="11">Methyltransferase</fullName>
        <ecNumber evidence="11">2.1.1.-</ecNumber>
    </recommendedName>
</protein>
<organism evidence="13 14">
    <name type="scientific">Phaseolus vulgaris</name>
    <name type="common">Kidney bean</name>
    <name type="synonym">French bean</name>
    <dbReference type="NCBI Taxonomy" id="3885"/>
    <lineage>
        <taxon>Eukaryota</taxon>
        <taxon>Viridiplantae</taxon>
        <taxon>Streptophyta</taxon>
        <taxon>Embryophyta</taxon>
        <taxon>Tracheophyta</taxon>
        <taxon>Spermatophyta</taxon>
        <taxon>Magnoliopsida</taxon>
        <taxon>eudicotyledons</taxon>
        <taxon>Gunneridae</taxon>
        <taxon>Pentapetalae</taxon>
        <taxon>rosids</taxon>
        <taxon>fabids</taxon>
        <taxon>Fabales</taxon>
        <taxon>Fabaceae</taxon>
        <taxon>Papilionoideae</taxon>
        <taxon>50 kb inversion clade</taxon>
        <taxon>NPAAA clade</taxon>
        <taxon>indigoferoid/millettioid clade</taxon>
        <taxon>Phaseoleae</taxon>
        <taxon>Phaseolus</taxon>
    </lineage>
</organism>
<keyword evidence="9" id="KW-0472">Membrane</keyword>